<dbReference type="PROSITE" id="PS50043">
    <property type="entry name" value="HTH_LUXR_2"/>
    <property type="match status" value="1"/>
</dbReference>
<keyword evidence="9" id="KW-1185">Reference proteome</keyword>
<keyword evidence="2" id="KW-0805">Transcription regulation</keyword>
<evidence type="ECO:0000256" key="4">
    <source>
        <dbReference type="ARBA" id="ARBA00023163"/>
    </source>
</evidence>
<dbReference type="EMBL" id="SGWX01000001">
    <property type="protein sequence ID" value="RZS60027.1"/>
    <property type="molecule type" value="Genomic_DNA"/>
</dbReference>
<sequence length="252" mass="26685">MNDDVAVTPPVGPEGRAAPIRVLLADDQTLLRSTFRLMLDATPDLEVVGEAATGVEAVARARSDRADVVVMDIRMPEMDGIEATRRITSDDDLAGVRVLVLTTFETEDLVIQAITAGASGYLSKGVEPRAFLDAIRTVAAGDSLLSPLATTALIGRFLGRASGTRSPATSHEDIPPLSAGPALQALTPREREITALVGRGLSNIDIARRLFISPATTKTHVNRAMMKTDSRDRAQLVVFAYENGLVTPGGSA</sequence>
<organism evidence="8 9">
    <name type="scientific">Xylanimonas ulmi</name>
    <dbReference type="NCBI Taxonomy" id="228973"/>
    <lineage>
        <taxon>Bacteria</taxon>
        <taxon>Bacillati</taxon>
        <taxon>Actinomycetota</taxon>
        <taxon>Actinomycetes</taxon>
        <taxon>Micrococcales</taxon>
        <taxon>Promicromonosporaceae</taxon>
        <taxon>Xylanimonas</taxon>
    </lineage>
</organism>
<dbReference type="InterPro" id="IPR058245">
    <property type="entry name" value="NreC/VraR/RcsB-like_REC"/>
</dbReference>
<dbReference type="Pfam" id="PF00196">
    <property type="entry name" value="GerE"/>
    <property type="match status" value="1"/>
</dbReference>
<dbReference type="PANTHER" id="PTHR43214">
    <property type="entry name" value="TWO-COMPONENT RESPONSE REGULATOR"/>
    <property type="match status" value="1"/>
</dbReference>
<dbReference type="Gene3D" id="3.40.50.2300">
    <property type="match status" value="1"/>
</dbReference>
<dbReference type="SMART" id="SM00421">
    <property type="entry name" value="HTH_LUXR"/>
    <property type="match status" value="1"/>
</dbReference>
<feature type="domain" description="Response regulatory" evidence="7">
    <location>
        <begin position="21"/>
        <end position="139"/>
    </location>
</feature>
<dbReference type="InterPro" id="IPR001789">
    <property type="entry name" value="Sig_transdc_resp-reg_receiver"/>
</dbReference>
<dbReference type="InterPro" id="IPR039420">
    <property type="entry name" value="WalR-like"/>
</dbReference>
<dbReference type="CDD" id="cd17535">
    <property type="entry name" value="REC_NarL-like"/>
    <property type="match status" value="1"/>
</dbReference>
<evidence type="ECO:0000259" key="6">
    <source>
        <dbReference type="PROSITE" id="PS50043"/>
    </source>
</evidence>
<evidence type="ECO:0000256" key="5">
    <source>
        <dbReference type="PROSITE-ProRule" id="PRU00169"/>
    </source>
</evidence>
<feature type="domain" description="HTH luxR-type" evidence="6">
    <location>
        <begin position="179"/>
        <end position="244"/>
    </location>
</feature>
<dbReference type="InterPro" id="IPR011006">
    <property type="entry name" value="CheY-like_superfamily"/>
</dbReference>
<dbReference type="SMART" id="SM00448">
    <property type="entry name" value="REC"/>
    <property type="match status" value="1"/>
</dbReference>
<evidence type="ECO:0000256" key="1">
    <source>
        <dbReference type="ARBA" id="ARBA00022553"/>
    </source>
</evidence>
<dbReference type="GO" id="GO:0000160">
    <property type="term" value="P:phosphorelay signal transduction system"/>
    <property type="evidence" value="ECO:0007669"/>
    <property type="project" value="InterPro"/>
</dbReference>
<dbReference type="PRINTS" id="PR00038">
    <property type="entry name" value="HTHLUXR"/>
</dbReference>
<keyword evidence="4" id="KW-0804">Transcription</keyword>
<dbReference type="PROSITE" id="PS50110">
    <property type="entry name" value="RESPONSE_REGULATORY"/>
    <property type="match status" value="1"/>
</dbReference>
<dbReference type="Proteomes" id="UP000293852">
    <property type="component" value="Unassembled WGS sequence"/>
</dbReference>
<accession>A0A4Q7LZZ9</accession>
<keyword evidence="1 5" id="KW-0597">Phosphoprotein</keyword>
<evidence type="ECO:0000313" key="8">
    <source>
        <dbReference type="EMBL" id="RZS60027.1"/>
    </source>
</evidence>
<dbReference type="Pfam" id="PF00072">
    <property type="entry name" value="Response_reg"/>
    <property type="match status" value="1"/>
</dbReference>
<evidence type="ECO:0000259" key="7">
    <source>
        <dbReference type="PROSITE" id="PS50110"/>
    </source>
</evidence>
<dbReference type="SUPFAM" id="SSF46894">
    <property type="entry name" value="C-terminal effector domain of the bipartite response regulators"/>
    <property type="match status" value="1"/>
</dbReference>
<proteinExistence type="predicted"/>
<evidence type="ECO:0000256" key="3">
    <source>
        <dbReference type="ARBA" id="ARBA00023125"/>
    </source>
</evidence>
<dbReference type="PANTHER" id="PTHR43214:SF24">
    <property type="entry name" value="TRANSCRIPTIONAL REGULATORY PROTEIN NARL-RELATED"/>
    <property type="match status" value="1"/>
</dbReference>
<feature type="modified residue" description="4-aspartylphosphate" evidence="5">
    <location>
        <position position="72"/>
    </location>
</feature>
<evidence type="ECO:0000256" key="2">
    <source>
        <dbReference type="ARBA" id="ARBA00023015"/>
    </source>
</evidence>
<dbReference type="RefSeq" id="WP_130411630.1">
    <property type="nucleotide sequence ID" value="NZ_SGWX01000001.1"/>
</dbReference>
<evidence type="ECO:0000313" key="9">
    <source>
        <dbReference type="Proteomes" id="UP000293852"/>
    </source>
</evidence>
<dbReference type="GO" id="GO:0003677">
    <property type="term" value="F:DNA binding"/>
    <property type="evidence" value="ECO:0007669"/>
    <property type="project" value="UniProtKB-KW"/>
</dbReference>
<dbReference type="InterPro" id="IPR000792">
    <property type="entry name" value="Tscrpt_reg_LuxR_C"/>
</dbReference>
<keyword evidence="3" id="KW-0238">DNA-binding</keyword>
<name>A0A4Q7LZZ9_9MICO</name>
<gene>
    <name evidence="8" type="ORF">EV386_0268</name>
</gene>
<comment type="caution">
    <text evidence="8">The sequence shown here is derived from an EMBL/GenBank/DDBJ whole genome shotgun (WGS) entry which is preliminary data.</text>
</comment>
<protein>
    <submittedName>
        <fullName evidence="8">LuxR family two component transcriptional regulator</fullName>
    </submittedName>
</protein>
<dbReference type="GO" id="GO:0006355">
    <property type="term" value="P:regulation of DNA-templated transcription"/>
    <property type="evidence" value="ECO:0007669"/>
    <property type="project" value="InterPro"/>
</dbReference>
<dbReference type="OrthoDB" id="9808843at2"/>
<dbReference type="InterPro" id="IPR016032">
    <property type="entry name" value="Sig_transdc_resp-reg_C-effctor"/>
</dbReference>
<dbReference type="SUPFAM" id="SSF52172">
    <property type="entry name" value="CheY-like"/>
    <property type="match status" value="1"/>
</dbReference>
<dbReference type="AlphaFoldDB" id="A0A4Q7LZZ9"/>
<dbReference type="CDD" id="cd06170">
    <property type="entry name" value="LuxR_C_like"/>
    <property type="match status" value="1"/>
</dbReference>
<reference evidence="8 9" key="1">
    <citation type="submission" date="2019-02" db="EMBL/GenBank/DDBJ databases">
        <title>Sequencing the genomes of 1000 actinobacteria strains.</title>
        <authorList>
            <person name="Klenk H.-P."/>
        </authorList>
    </citation>
    <scope>NUCLEOTIDE SEQUENCE [LARGE SCALE GENOMIC DNA]</scope>
    <source>
        <strain evidence="8 9">DSM 16932</strain>
    </source>
</reference>